<feature type="domain" description="LamG-like jellyroll fold" evidence="4">
    <location>
        <begin position="124"/>
        <end position="263"/>
    </location>
</feature>
<dbReference type="InterPro" id="IPR013320">
    <property type="entry name" value="ConA-like_dom_sf"/>
</dbReference>
<dbReference type="InterPro" id="IPR006558">
    <property type="entry name" value="LamG-like"/>
</dbReference>
<dbReference type="SMART" id="SM00560">
    <property type="entry name" value="LamGL"/>
    <property type="match status" value="4"/>
</dbReference>
<keyword evidence="1" id="KW-0732">Signal</keyword>
<sequence length="2759" mass="286968">MSLISRISHIRLILKRVQRYLSVKFRAVPRRQRFIILGVILLLLAPLIINSLLDQKVIRADAFLKFDEGTGTTAGDSSGTASGTITGSAWKTEDLCVSGKCLYFDGASHISLGDDNNFDFTSSANWTVIAWIRHAPKTTGTEVIVAKSNASAGYKLYMEADGDITFAIDDDATWNPDASVSSTAATYDDSLWHSLAAVKTGTSKLDLYIDGVLVGTNDAISGIGDLTNSANLYIGTDGDGISNGFVGFIDEVKIYTTTAKTATTIKSDTIKGSTDSGSSAVFIPDMTYLSEGLIGYWKLNGNAGDNSLGRGGLHNRDATYVAGKFGEGSEHVPASSQYLWGNSTALNGIKTFSFWVNPDSTTNYFMTYNNASIESSSGTITTTGLSNPKIYINGQPSGSLTADTWQLVTVTTDSSITSQSGGNITLPSGSIISSTNDIYCLTPDDCKMVYYDSTNSAIRFMDCDDATCTSGTATILDGAIGCVLTGGDGCNTSRTVGSASFAIYCPTADDCKIVYQNTTNTALMFADCANTTCTSGSVEILDGYTSCGLTGGDACNTAGDSGDSGVSIACPTATDCKISYYEAGTTSLLMGDCDDAACSTGSTNYIDGDDACGLSGGIGCYSDAVGTASSIACPTATDCKISYYDGSNTALLLADCDDATCTSGSIQSLDGYNDDSGNFTDIFCVTASDCKMAFRYENDTSLRFMDCDDATCTSGTVTTVDGAWDCGLSGGDGCSTTTNAGDYVSLYCPAANDCKMVYTGGVGSDLMFADCDDTTCSTGSVELLDGDTGCALNDTAPGDGCRSGLNIWYEKSLFCPTASTCKIAYSNGGSSLLFGSCADATCSDGRVEILDGETNCGLTNCSTSTAPGNEINLYCPAADNCKIAYYDSTNTALMFADCSDEYCSLGIVQVLDGYTGCVLTNIAGDVCNDQANTGQYDLTIACPAADDCKISYYDGTDTALMFGDCADETCSTGRTDVVDGASGCSVTGCNTGRTAGTFNDLVCLTASDCKVAYNDSGGSSLLMADCGDGNCATGQVRILDGAASCLLTSGDVCDTSIDTRNFSMYCPTADDCKIAYQDFTNTALVIADCNTDDGNGSCPSGSVEYADGLGGCTLTGGDACDVTETTGSPNSLFCPEADDCKISYFSNSSNSLYFADCADATCSTGSVELLDGDAGCSLTGCDSDNNQGNNNSLYCPEADDCKISYSDTANTALEFADCADATCSSGTIKTIDGTNACALTGGDGCDESVAADTVSSIYCPTTGDCKVSFIDTTRQAIKMADCDDTTCYTGSVNYVDGVLANKLVAGDSAISCPTAGDCKMVYKQDSDSSLIFVDCDDATCTTGTTSVLDGATGCVLTGGDACDAAIDAGDNVAIFCPAADNCKISYYDTTNSALMFADCANATCTSGSVQILDGASDGVNCALTSGDGCSTGSESGMYSALYCPAADNCKISYYDDSTINTRLLMADCADESCSTGSVEILDGYTGCSLSGGDVCSISSNAGLYTDIFCPTAGDCKISYYDATNTSVRMADCGNETCSTGSVEVIDGASGCGLSSGDACNTGRSAGSIGTSIYCPATGDCKIAYYNGTDSALMMADCADETCSTGSVEILDGTTNCGLTGGDICDTSQTTGYYPSIYCPATGDCKISYHDNGNTSLMMADCADESCSTGSVEILDGLASCSLTNGDACNTAISAGIVTTSLTCPATDDCKISYIDATNYRGLMADCADATCSTGSVETTAGGMSTTLQVGKVGTNYFDGTLDEIRVYNRILTPLEIENLYNWASGPVAYWKLDEGSGSTANDASGNSNTGTITAGRGNYIAGKFGSGYNFDGVDSIINAGSNVALDNLASKGGLTIEAWINPGSQGEGNAGIIAAKNSGTTPSAGWLLQFAGTNALTFTVDGATDLVRTTSNSIISSNAWNYVTVVWDGVITTANSVHIYINGVEATYATTTNGATIVDDSSSSFYIGNDSTQARTFAGTIDDVKVYSYPRNTSQFTQDMNAGHPAPGSPVGSAIGHWSFDEGSLNTCSGGANDYCDSSINANDLLFSTTTGGFTNSAKFGKAFNGTGGVWAYRADDSDFDFSETESLSISMWFKSDTAAVPSASEFLLDKSQSDGSQSAGYAIYSTTQGYICFAIDDDTSWEPDVSACNSTNLYDAAWHHILGVRDIASDRLYLYVDGQEKKSTTDSTTASLANARILYIGDRQGTDDGDEFNGDIDELKIYRSSITPDQVKTEYNAGYAQVFGATSTDSSGNATWSSTNEYCLPGQGTACTAPVGEWKFDENTGQYSFDTSTNSYTGTLGSSSGSDTNDPTWTIGKFGSGLSFDGSNDYVDFSTMTITPTAGTIGMWLYRTFTNTVATDQTTIILYTSTSNRIRLNYSADSDAWGVLLNSGGVTKSITDISADTIPQNTWTYVNIVWDTGAGDILKFYANGTVQGTPQTGIGDWSGALTSNRVGETNTGTNPYTGLVDNIRIYNYVRSQAQIAWEYNQGAPIAYYAFDECSGATAYNSALDANGNAAGMNGSIYPGTGTPPQNTAVGTCGSGNNYEMWNDGTTGKRNASLGFDGSDDYISISDPGTGSALDFYTGQSISLSAWLKLTNLPTNNNYMTILTKGSTDDNDDANYLFQVGNNSGNYVLALCYAQSGTGSWNCSESNLNNLTAGNWNHLLATYTFGTSSSVKKYQNGVLLPQGTWAAGNGNDNPSVTNKALWTGADDVAAGGAVPMEVVNGQIDEVQIYNYALTATQIKTLYNDGAVRFGP</sequence>
<keyword evidence="3" id="KW-1133">Transmembrane helix</keyword>
<evidence type="ECO:0000313" key="6">
    <source>
        <dbReference type="Proteomes" id="UP000179221"/>
    </source>
</evidence>
<dbReference type="Pfam" id="PF13385">
    <property type="entry name" value="Laminin_G_3"/>
    <property type="match status" value="5"/>
</dbReference>
<gene>
    <name evidence="5" type="ORF">A2628_04305</name>
</gene>
<evidence type="ECO:0000313" key="5">
    <source>
        <dbReference type="EMBL" id="OGM26049.1"/>
    </source>
</evidence>
<evidence type="ECO:0000256" key="3">
    <source>
        <dbReference type="SAM" id="Phobius"/>
    </source>
</evidence>
<proteinExistence type="predicted"/>
<evidence type="ECO:0000256" key="2">
    <source>
        <dbReference type="ARBA" id="ARBA00023157"/>
    </source>
</evidence>
<keyword evidence="3" id="KW-0812">Transmembrane</keyword>
<accession>A0A1F7YGQ9</accession>
<keyword evidence="2" id="KW-1015">Disulfide bond</keyword>
<protein>
    <recommendedName>
        <fullName evidence="4">LamG-like jellyroll fold domain-containing protein</fullName>
    </recommendedName>
</protein>
<evidence type="ECO:0000259" key="4">
    <source>
        <dbReference type="SMART" id="SM00560"/>
    </source>
</evidence>
<feature type="domain" description="LamG-like jellyroll fold" evidence="4">
    <location>
        <begin position="2086"/>
        <end position="2230"/>
    </location>
</feature>
<dbReference type="SUPFAM" id="SSF49899">
    <property type="entry name" value="Concanavalin A-like lectins/glucanases"/>
    <property type="match status" value="7"/>
</dbReference>
<feature type="domain" description="LamG-like jellyroll fold" evidence="4">
    <location>
        <begin position="1852"/>
        <end position="1994"/>
    </location>
</feature>
<dbReference type="EMBL" id="MGGL01000016">
    <property type="protein sequence ID" value="OGM26049.1"/>
    <property type="molecule type" value="Genomic_DNA"/>
</dbReference>
<feature type="transmembrane region" description="Helical" evidence="3">
    <location>
        <begin position="34"/>
        <end position="53"/>
    </location>
</feature>
<comment type="caution">
    <text evidence="5">The sequence shown here is derived from an EMBL/GenBank/DDBJ whole genome shotgun (WGS) entry which is preliminary data.</text>
</comment>
<reference evidence="5 6" key="1">
    <citation type="journal article" date="2016" name="Nat. Commun.">
        <title>Thousands of microbial genomes shed light on interconnected biogeochemical processes in an aquifer system.</title>
        <authorList>
            <person name="Anantharaman K."/>
            <person name="Brown C.T."/>
            <person name="Hug L.A."/>
            <person name="Sharon I."/>
            <person name="Castelle C.J."/>
            <person name="Probst A.J."/>
            <person name="Thomas B.C."/>
            <person name="Singh A."/>
            <person name="Wilkins M.J."/>
            <person name="Karaoz U."/>
            <person name="Brodie E.L."/>
            <person name="Williams K.H."/>
            <person name="Hubbard S.S."/>
            <person name="Banfield J.F."/>
        </authorList>
    </citation>
    <scope>NUCLEOTIDE SEQUENCE [LARGE SCALE GENOMIC DNA]</scope>
</reference>
<evidence type="ECO:0000256" key="1">
    <source>
        <dbReference type="ARBA" id="ARBA00022729"/>
    </source>
</evidence>
<dbReference type="Proteomes" id="UP000179221">
    <property type="component" value="Unassembled WGS sequence"/>
</dbReference>
<name>A0A1F7YGQ9_9BACT</name>
<keyword evidence="3" id="KW-0472">Membrane</keyword>
<feature type="domain" description="LamG-like jellyroll fold" evidence="4">
    <location>
        <begin position="2342"/>
        <end position="2482"/>
    </location>
</feature>
<organism evidence="5 6">
    <name type="scientific">Candidatus Woesebacteria bacterium RIFCSPHIGHO2_01_FULL_40_22</name>
    <dbReference type="NCBI Taxonomy" id="1802499"/>
    <lineage>
        <taxon>Bacteria</taxon>
        <taxon>Candidatus Woeseibacteriota</taxon>
    </lineage>
</organism>
<dbReference type="Gene3D" id="2.60.120.200">
    <property type="match status" value="6"/>
</dbReference>